<evidence type="ECO:0000313" key="2">
    <source>
        <dbReference type="EMBL" id="KAL1601690.1"/>
    </source>
</evidence>
<accession>A0ABR3RB87</accession>
<protein>
    <submittedName>
        <fullName evidence="2">Uncharacterized protein</fullName>
    </submittedName>
</protein>
<feature type="compositionally biased region" description="Polar residues" evidence="1">
    <location>
        <begin position="18"/>
        <end position="28"/>
    </location>
</feature>
<reference evidence="2 3" key="1">
    <citation type="submission" date="2024-02" db="EMBL/GenBank/DDBJ databases">
        <title>De novo assembly and annotation of 12 fungi associated with fruit tree decline syndrome in Ontario, Canada.</title>
        <authorList>
            <person name="Sulman M."/>
            <person name="Ellouze W."/>
            <person name="Ilyukhin E."/>
        </authorList>
    </citation>
    <scope>NUCLEOTIDE SEQUENCE [LARGE SCALE GENOMIC DNA]</scope>
    <source>
        <strain evidence="2 3">M42-189</strain>
    </source>
</reference>
<comment type="caution">
    <text evidence="2">The sequence shown here is derived from an EMBL/GenBank/DDBJ whole genome shotgun (WGS) entry which is preliminary data.</text>
</comment>
<keyword evidence="3" id="KW-1185">Reference proteome</keyword>
<dbReference type="EMBL" id="JAKJXO020000008">
    <property type="protein sequence ID" value="KAL1601690.1"/>
    <property type="molecule type" value="Genomic_DNA"/>
</dbReference>
<evidence type="ECO:0000256" key="1">
    <source>
        <dbReference type="SAM" id="MobiDB-lite"/>
    </source>
</evidence>
<evidence type="ECO:0000313" key="3">
    <source>
        <dbReference type="Proteomes" id="UP001521785"/>
    </source>
</evidence>
<feature type="compositionally biased region" description="Basic and acidic residues" evidence="1">
    <location>
        <begin position="144"/>
        <end position="153"/>
    </location>
</feature>
<proteinExistence type="predicted"/>
<feature type="region of interest" description="Disordered" evidence="1">
    <location>
        <begin position="1"/>
        <end position="63"/>
    </location>
</feature>
<sequence>MPHARPPSAAVGNGSDPVDTTSHAQSPNLEEHTTDMESSLIPEDIETSDRKSNKNNPGTAETDELVHAITTKEAPGTYPANEESVTDSNVEQSHINLVNNITRKEKEVLAPNAPVFDVVSKHYATTKDGTVGVENVYLQKKELDPASHAEQARSDQTNGPLEAWPRDDVEGHAHLFGALVTEDFSQETTEVLSPDFVVCFERFRERLDGTSPDMFEERDHTATATWKTWREFMDKDRSRPGVFLTNAYLTCCPSGSDAGSFCLLVFQYLSNSAWAGQYTLGLLGQPAVSLPSIFDSDGLRLLELLEKQYLASSMPRTTATYSIYKKLAMQVQSQPGPSPLSHKASARMYVCGSLLHRDASLHLLIRGLWDSAHRSMKGDKQSLYRQNKRLRLENDQGEVAFNSLGMLLRRASYELSDHRLAQRLRKMWSLLGTSYRRAPFELGKLIAACVRNNSMIPLALDFLDLIPQTLLRIWIGEMSVTRKQGRTVPQLGQKSLPFMHMWFTLFYRLDMRRNARTDVRGSLSQFAFKACIRAHFEHRCPPSALIIGLLYGLLGHVSFAAKSSLDLFDWIESYTLFLAQQDQEGANLNGMLAKLISDLANKSLPNHGVLELIVPYIDEYKRFPSVSNLLERISKSGTRLSNTTFLDGYTDRVIEEVSKANDSTRLGYDLYALQRLLNAHRALDITTAQPKVRLEELQSRRFFNHILIRANDAHIVPLSYRNITPDIPKEVQADLIHQFASQYVMDRTRSCQQNWRSIRYLYIYLRINELPLQPLFTRSLVSVCIMRPLAENQFVAQEKAVWVCRLVAQVEGEEAARQVEQYFWVWRGDLILKAKRDLIALGAYERAHISTTERLKLLS</sequence>
<organism evidence="2 3">
    <name type="scientific">Paraconiothyrium brasiliense</name>
    <dbReference type="NCBI Taxonomy" id="300254"/>
    <lineage>
        <taxon>Eukaryota</taxon>
        <taxon>Fungi</taxon>
        <taxon>Dikarya</taxon>
        <taxon>Ascomycota</taxon>
        <taxon>Pezizomycotina</taxon>
        <taxon>Dothideomycetes</taxon>
        <taxon>Pleosporomycetidae</taxon>
        <taxon>Pleosporales</taxon>
        <taxon>Massarineae</taxon>
        <taxon>Didymosphaeriaceae</taxon>
        <taxon>Paraconiothyrium</taxon>
    </lineage>
</organism>
<gene>
    <name evidence="2" type="ORF">SLS60_006605</name>
</gene>
<dbReference type="Proteomes" id="UP001521785">
    <property type="component" value="Unassembled WGS sequence"/>
</dbReference>
<feature type="region of interest" description="Disordered" evidence="1">
    <location>
        <begin position="144"/>
        <end position="166"/>
    </location>
</feature>
<name>A0ABR3RB87_9PLEO</name>